<dbReference type="InterPro" id="IPR005913">
    <property type="entry name" value="dTDP_dehydrorham_reduct"/>
</dbReference>
<proteinExistence type="inferred from homology"/>
<keyword evidence="5" id="KW-1185">Reference proteome</keyword>
<dbReference type="EC" id="1.1.1.133" evidence="2"/>
<comment type="function">
    <text evidence="2">Catalyzes the reduction of dTDP-6-deoxy-L-lyxo-4-hexulose to yield dTDP-L-rhamnose.</text>
</comment>
<dbReference type="PANTHER" id="PTHR10491">
    <property type="entry name" value="DTDP-4-DEHYDRORHAMNOSE REDUCTASE"/>
    <property type="match status" value="1"/>
</dbReference>
<dbReference type="Gene3D" id="3.40.50.720">
    <property type="entry name" value="NAD(P)-binding Rossmann-like Domain"/>
    <property type="match status" value="1"/>
</dbReference>
<dbReference type="SUPFAM" id="SSF51735">
    <property type="entry name" value="NAD(P)-binding Rossmann-fold domains"/>
    <property type="match status" value="1"/>
</dbReference>
<dbReference type="InterPro" id="IPR029903">
    <property type="entry name" value="RmlD-like-bd"/>
</dbReference>
<name>A0A081BIC2_9LACO</name>
<sequence>MNDILITGAHGQLGTELCKLLDDEQISYVATGSEELDITNTGAVEAFISNQRPKVIYHCAAYTAVDAAEEEPGKSLDEKVNVDGTRNVAMAAEQVGAILVYISTDYVFDGENDQAYVETDEINPQTEYGRTKALAEQIVQETMSKFYIIRTSWVFGQYGKNFVYTMLNLAKTHDTLTVVADQIGRPTWTDTLAKFMVYAVNYKIDYGIYHLSNDHQASWFDFASAILKATSTQVNPVTSAEYPQKAKRPAHSVLSLEKTKATGFNIPTWESALEQMMSDIKE</sequence>
<accession>A0A081BIC2</accession>
<evidence type="ECO:0000313" key="5">
    <source>
        <dbReference type="Proteomes" id="UP000028700"/>
    </source>
</evidence>
<evidence type="ECO:0000259" key="3">
    <source>
        <dbReference type="Pfam" id="PF04321"/>
    </source>
</evidence>
<dbReference type="Pfam" id="PF04321">
    <property type="entry name" value="RmlD_sub_bind"/>
    <property type="match status" value="1"/>
</dbReference>
<dbReference type="RefSeq" id="WP_034527496.1">
    <property type="nucleotide sequence ID" value="NZ_BBAZ01000010.1"/>
</dbReference>
<evidence type="ECO:0000313" key="4">
    <source>
        <dbReference type="EMBL" id="GAK47790.1"/>
    </source>
</evidence>
<dbReference type="GO" id="GO:0008831">
    <property type="term" value="F:dTDP-4-dehydrorhamnose reductase activity"/>
    <property type="evidence" value="ECO:0007669"/>
    <property type="project" value="UniProtKB-EC"/>
</dbReference>
<comment type="pathway">
    <text evidence="2">Carbohydrate biosynthesis; dTDP-L-rhamnose biosynthesis.</text>
</comment>
<dbReference type="Gene3D" id="3.90.25.10">
    <property type="entry name" value="UDP-galactose 4-epimerase, domain 1"/>
    <property type="match status" value="1"/>
</dbReference>
<keyword evidence="2" id="KW-0560">Oxidoreductase</keyword>
<evidence type="ECO:0000256" key="2">
    <source>
        <dbReference type="RuleBase" id="RU364082"/>
    </source>
</evidence>
<dbReference type="EMBL" id="BBJM01000012">
    <property type="protein sequence ID" value="GAK47790.1"/>
    <property type="molecule type" value="Genomic_DNA"/>
</dbReference>
<dbReference type="STRING" id="1291743.LOSG293_120270"/>
<dbReference type="NCBIfam" id="TIGR01214">
    <property type="entry name" value="rmlD"/>
    <property type="match status" value="1"/>
</dbReference>
<keyword evidence="2" id="KW-0521">NADP</keyword>
<protein>
    <recommendedName>
        <fullName evidence="2">dTDP-4-dehydrorhamnose reductase</fullName>
        <ecNumber evidence="2">1.1.1.133</ecNumber>
    </recommendedName>
</protein>
<comment type="caution">
    <text evidence="4">The sequence shown here is derived from an EMBL/GenBank/DDBJ whole genome shotgun (WGS) entry which is preliminary data.</text>
</comment>
<dbReference type="OrthoDB" id="9803892at2"/>
<evidence type="ECO:0000256" key="1">
    <source>
        <dbReference type="ARBA" id="ARBA00010944"/>
    </source>
</evidence>
<dbReference type="CDD" id="cd05254">
    <property type="entry name" value="dTDP_HR_like_SDR_e"/>
    <property type="match status" value="1"/>
</dbReference>
<dbReference type="GO" id="GO:0005829">
    <property type="term" value="C:cytosol"/>
    <property type="evidence" value="ECO:0007669"/>
    <property type="project" value="TreeGrafter"/>
</dbReference>
<dbReference type="GO" id="GO:0019305">
    <property type="term" value="P:dTDP-rhamnose biosynthetic process"/>
    <property type="evidence" value="ECO:0007669"/>
    <property type="project" value="UniProtKB-UniPathway"/>
</dbReference>
<dbReference type="Proteomes" id="UP000028700">
    <property type="component" value="Unassembled WGS sequence"/>
</dbReference>
<dbReference type="AlphaFoldDB" id="A0A081BIC2"/>
<dbReference type="PANTHER" id="PTHR10491:SF4">
    <property type="entry name" value="METHIONINE ADENOSYLTRANSFERASE 2 SUBUNIT BETA"/>
    <property type="match status" value="1"/>
</dbReference>
<comment type="similarity">
    <text evidence="1 2">Belongs to the dTDP-4-dehydrorhamnose reductase family.</text>
</comment>
<dbReference type="UniPathway" id="UPA00124"/>
<dbReference type="InterPro" id="IPR036291">
    <property type="entry name" value="NAD(P)-bd_dom_sf"/>
</dbReference>
<organism evidence="4 5">
    <name type="scientific">Secundilactobacillus oryzae JCM 18671</name>
    <dbReference type="NCBI Taxonomy" id="1291743"/>
    <lineage>
        <taxon>Bacteria</taxon>
        <taxon>Bacillati</taxon>
        <taxon>Bacillota</taxon>
        <taxon>Bacilli</taxon>
        <taxon>Lactobacillales</taxon>
        <taxon>Lactobacillaceae</taxon>
        <taxon>Secundilactobacillus</taxon>
    </lineage>
</organism>
<gene>
    <name evidence="4" type="ORF">LOSG293_120270</name>
</gene>
<feature type="domain" description="RmlD-like substrate binding" evidence="3">
    <location>
        <begin position="3"/>
        <end position="280"/>
    </location>
</feature>
<reference evidence="4" key="1">
    <citation type="journal article" date="2014" name="Genome Announc.">
        <title>Draft Genome Sequence of Lactobacillus oryzae Strain SG293T.</title>
        <authorList>
            <person name="Tanizawa Y."/>
            <person name="Fujisawa T."/>
            <person name="Mochizuki T."/>
            <person name="Kaminuma E."/>
            <person name="Nakamura Y."/>
            <person name="Tohno M."/>
        </authorList>
    </citation>
    <scope>NUCLEOTIDE SEQUENCE [LARGE SCALE GENOMIC DNA]</scope>
    <source>
        <strain evidence="4">SG293</strain>
    </source>
</reference>
<dbReference type="eggNOG" id="COG1091">
    <property type="taxonomic scope" value="Bacteria"/>
</dbReference>